<reference evidence="1" key="1">
    <citation type="journal article" date="2014" name="Int. J. Syst. Evol. Microbiol.">
        <title>Complete genome sequence of Corynebacterium casei LMG S-19264T (=DSM 44701T), isolated from a smear-ripened cheese.</title>
        <authorList>
            <consortium name="US DOE Joint Genome Institute (JGI-PGF)"/>
            <person name="Walter F."/>
            <person name="Albersmeier A."/>
            <person name="Kalinowski J."/>
            <person name="Ruckert C."/>
        </authorList>
    </citation>
    <scope>NUCLEOTIDE SEQUENCE</scope>
    <source>
        <strain evidence="1">KCTC 12870</strain>
    </source>
</reference>
<keyword evidence="2" id="KW-1185">Reference proteome</keyword>
<sequence length="293" mass="33803">MITKVEAIDWSGLGDDRALRLRLICFYLCLSWELYLDSAEVKDRVEGLLAHAELTAYQRWVVELFQEERTSLEDGRSAFAQLKAIVRRYRNGKRVRELLLSLLPANKRAAAERHPLMGDFIGHRSGPTHLFSTRRARISSRQESGDKLPTSEREAVFDDFLTRPGFLESFELYWRKSPKNRDNKRTRVLVLAAAIVAMISPLKIEEETEREMKLLQRSCHFSVESCEAVMRICRRLMPEQLSPGWVAQSFIADATDGDRANFAEMIEDTLKSKSLPTSYRNTAERLLDEFKLT</sequence>
<name>A0A8J3GDD5_9BACT</name>
<proteinExistence type="predicted"/>
<comment type="caution">
    <text evidence="1">The sequence shown here is derived from an EMBL/GenBank/DDBJ whole genome shotgun (WGS) entry which is preliminary data.</text>
</comment>
<dbReference type="Proteomes" id="UP000642829">
    <property type="component" value="Unassembled WGS sequence"/>
</dbReference>
<organism evidence="1 2">
    <name type="scientific">Cerasicoccus arenae</name>
    <dbReference type="NCBI Taxonomy" id="424488"/>
    <lineage>
        <taxon>Bacteria</taxon>
        <taxon>Pseudomonadati</taxon>
        <taxon>Verrucomicrobiota</taxon>
        <taxon>Opitutia</taxon>
        <taxon>Puniceicoccales</taxon>
        <taxon>Cerasicoccaceae</taxon>
        <taxon>Cerasicoccus</taxon>
    </lineage>
</organism>
<dbReference type="EMBL" id="BMXG01000004">
    <property type="protein sequence ID" value="GHB95002.1"/>
    <property type="molecule type" value="Genomic_DNA"/>
</dbReference>
<dbReference type="AlphaFoldDB" id="A0A8J3GDD5"/>
<protein>
    <submittedName>
        <fullName evidence="1">Uncharacterized protein</fullName>
    </submittedName>
</protein>
<evidence type="ECO:0000313" key="1">
    <source>
        <dbReference type="EMBL" id="GHB95002.1"/>
    </source>
</evidence>
<reference evidence="1" key="2">
    <citation type="submission" date="2020-09" db="EMBL/GenBank/DDBJ databases">
        <authorList>
            <person name="Sun Q."/>
            <person name="Kim S."/>
        </authorList>
    </citation>
    <scope>NUCLEOTIDE SEQUENCE</scope>
    <source>
        <strain evidence="1">KCTC 12870</strain>
    </source>
</reference>
<accession>A0A8J3GDD5</accession>
<gene>
    <name evidence="1" type="ORF">GCM10007047_08220</name>
</gene>
<dbReference type="RefSeq" id="WP_189512162.1">
    <property type="nucleotide sequence ID" value="NZ_BMXG01000004.1"/>
</dbReference>
<evidence type="ECO:0000313" key="2">
    <source>
        <dbReference type="Proteomes" id="UP000642829"/>
    </source>
</evidence>